<feature type="domain" description="HTH cro/C1-type" evidence="1">
    <location>
        <begin position="36"/>
        <end position="91"/>
    </location>
</feature>
<dbReference type="CDD" id="cd00093">
    <property type="entry name" value="HTH_XRE"/>
    <property type="match status" value="1"/>
</dbReference>
<dbReference type="Proteomes" id="UP000240957">
    <property type="component" value="Unassembled WGS sequence"/>
</dbReference>
<dbReference type="Gene3D" id="1.10.260.40">
    <property type="entry name" value="lambda repressor-like DNA-binding domains"/>
    <property type="match status" value="1"/>
</dbReference>
<comment type="caution">
    <text evidence="2">The sequence shown here is derived from an EMBL/GenBank/DDBJ whole genome shotgun (WGS) entry which is preliminary data.</text>
</comment>
<dbReference type="InterPro" id="IPR010982">
    <property type="entry name" value="Lambda_DNA-bd_dom_sf"/>
</dbReference>
<gene>
    <name evidence="2" type="ORF">C9E89_008785</name>
</gene>
<evidence type="ECO:0000313" key="2">
    <source>
        <dbReference type="EMBL" id="RFC83888.1"/>
    </source>
</evidence>
<dbReference type="OrthoDB" id="6240846at2"/>
<evidence type="ECO:0000259" key="1">
    <source>
        <dbReference type="PROSITE" id="PS50943"/>
    </source>
</evidence>
<dbReference type="GO" id="GO:0003677">
    <property type="term" value="F:DNA binding"/>
    <property type="evidence" value="ECO:0007669"/>
    <property type="project" value="InterPro"/>
</dbReference>
<reference evidence="2 3" key="1">
    <citation type="submission" date="2018-08" db="EMBL/GenBank/DDBJ databases">
        <title>The draft genome of Acinetobacter sichuanensis strain WCHAc060041.</title>
        <authorList>
            <person name="Qin J."/>
            <person name="Feng Y."/>
            <person name="Zong Z."/>
        </authorList>
    </citation>
    <scope>NUCLEOTIDE SEQUENCE [LARGE SCALE GENOMIC DNA]</scope>
    <source>
        <strain evidence="2 3">WCHAc060041</strain>
    </source>
</reference>
<evidence type="ECO:0000313" key="3">
    <source>
        <dbReference type="Proteomes" id="UP000240957"/>
    </source>
</evidence>
<organism evidence="2 3">
    <name type="scientific">Acinetobacter sichuanensis</name>
    <dbReference type="NCBI Taxonomy" id="2136183"/>
    <lineage>
        <taxon>Bacteria</taxon>
        <taxon>Pseudomonadati</taxon>
        <taxon>Pseudomonadota</taxon>
        <taxon>Gammaproteobacteria</taxon>
        <taxon>Moraxellales</taxon>
        <taxon>Moraxellaceae</taxon>
        <taxon>Acinetobacter</taxon>
    </lineage>
</organism>
<name>A0A371YQZ9_9GAMM</name>
<proteinExistence type="predicted"/>
<dbReference type="SUPFAM" id="SSF47413">
    <property type="entry name" value="lambda repressor-like DNA-binding domains"/>
    <property type="match status" value="1"/>
</dbReference>
<dbReference type="EMBL" id="PYIX02000011">
    <property type="protein sequence ID" value="RFC83888.1"/>
    <property type="molecule type" value="Genomic_DNA"/>
</dbReference>
<dbReference type="AlphaFoldDB" id="A0A371YQZ9"/>
<dbReference type="PROSITE" id="PS50943">
    <property type="entry name" value="HTH_CROC1"/>
    <property type="match status" value="1"/>
</dbReference>
<dbReference type="Pfam" id="PF01381">
    <property type="entry name" value="HTH_3"/>
    <property type="match status" value="1"/>
</dbReference>
<sequence length="109" mass="12403">MGAIMKKNNQPVDRQQLLIDLYTQYLFGKITLGQLLSYLRKNVLGLSQEKYAEMVGISRRTLTDVEQDKGQLTQVVLDKVFKPLGLKTGLVPTHEHIIHKIIQSSNCHD</sequence>
<protein>
    <submittedName>
        <fullName evidence="2">Helix-turn-helix domain-containing protein</fullName>
    </submittedName>
</protein>
<accession>A0A371YQZ9</accession>
<dbReference type="SMART" id="SM00530">
    <property type="entry name" value="HTH_XRE"/>
    <property type="match status" value="1"/>
</dbReference>
<dbReference type="InterPro" id="IPR001387">
    <property type="entry name" value="Cro/C1-type_HTH"/>
</dbReference>